<accession>A0ACC2IW07</accession>
<comment type="caution">
    <text evidence="1">The sequence shown here is derived from an EMBL/GenBank/DDBJ whole genome shotgun (WGS) entry which is preliminary data.</text>
</comment>
<reference evidence="1" key="1">
    <citation type="submission" date="2022-11" db="EMBL/GenBank/DDBJ databases">
        <title>Genome Sequence of Nemania bipapillata.</title>
        <authorList>
            <person name="Buettner E."/>
        </authorList>
    </citation>
    <scope>NUCLEOTIDE SEQUENCE</scope>
    <source>
        <strain evidence="1">CP14</strain>
    </source>
</reference>
<proteinExistence type="predicted"/>
<protein>
    <submittedName>
        <fullName evidence="1">Uncharacterized protein</fullName>
    </submittedName>
</protein>
<keyword evidence="2" id="KW-1185">Reference proteome</keyword>
<dbReference type="EMBL" id="JAPESX010000888">
    <property type="protein sequence ID" value="KAJ8119350.1"/>
    <property type="molecule type" value="Genomic_DNA"/>
</dbReference>
<gene>
    <name evidence="1" type="ORF">ONZ43_g3681</name>
</gene>
<evidence type="ECO:0000313" key="1">
    <source>
        <dbReference type="EMBL" id="KAJ8119350.1"/>
    </source>
</evidence>
<name>A0ACC2IW07_9PEZI</name>
<dbReference type="Proteomes" id="UP001153334">
    <property type="component" value="Unassembled WGS sequence"/>
</dbReference>
<organism evidence="1 2">
    <name type="scientific">Nemania bipapillata</name>
    <dbReference type="NCBI Taxonomy" id="110536"/>
    <lineage>
        <taxon>Eukaryota</taxon>
        <taxon>Fungi</taxon>
        <taxon>Dikarya</taxon>
        <taxon>Ascomycota</taxon>
        <taxon>Pezizomycotina</taxon>
        <taxon>Sordariomycetes</taxon>
        <taxon>Xylariomycetidae</taxon>
        <taxon>Xylariales</taxon>
        <taxon>Xylariaceae</taxon>
        <taxon>Nemania</taxon>
    </lineage>
</organism>
<sequence length="337" mass="36834">MRLCTLFTSIPLAGFIVISQVQANPSQDSTQWVMESQPDQLTFPSKDATENELMSPQPFYIISHRTLTVGGVVAAVNDGANAMEIDARAYAGGWRADHDGIPFLSSGDSMRKMFEAIAAERRAGKVITFVWLDIKNADECPPIERSCSVLGLQDLARELLEPVGVRVLYGISKSSSAPIKLLGQSLNSNEALGIDCEAGDDVLSLFRMVEPPLTKNKTVYSCGLFSFDLDIRGERKRKLLEGIRSQAYGRTLGWTLLPRDIAIIQELGGAGVDGMIYAGTPANAYGVSSTIGDILGGLFGKGGTQRENERRTQKMVAEWVRGNPEKRYIARQEDAPW</sequence>
<evidence type="ECO:0000313" key="2">
    <source>
        <dbReference type="Proteomes" id="UP001153334"/>
    </source>
</evidence>